<organism evidence="2 3">
    <name type="scientific">Sorangium atrum</name>
    <dbReference type="NCBI Taxonomy" id="2995308"/>
    <lineage>
        <taxon>Bacteria</taxon>
        <taxon>Pseudomonadati</taxon>
        <taxon>Myxococcota</taxon>
        <taxon>Polyangia</taxon>
        <taxon>Polyangiales</taxon>
        <taxon>Polyangiaceae</taxon>
        <taxon>Sorangium</taxon>
    </lineage>
</organism>
<dbReference type="Gene3D" id="3.10.180.10">
    <property type="entry name" value="2,3-Dihydroxybiphenyl 1,2-Dioxygenase, domain 1"/>
    <property type="match status" value="1"/>
</dbReference>
<comment type="caution">
    <text evidence="2">The sequence shown here is derived from an EMBL/GenBank/DDBJ whole genome shotgun (WGS) entry which is preliminary data.</text>
</comment>
<dbReference type="EMBL" id="JAQNDK010000002">
    <property type="protein sequence ID" value="MDC0680129.1"/>
    <property type="molecule type" value="Genomic_DNA"/>
</dbReference>
<gene>
    <name evidence="2" type="ORF">POL72_20480</name>
</gene>
<dbReference type="Proteomes" id="UP001217485">
    <property type="component" value="Unassembled WGS sequence"/>
</dbReference>
<dbReference type="SUPFAM" id="SSF54593">
    <property type="entry name" value="Glyoxalase/Bleomycin resistance protein/Dihydroxybiphenyl dioxygenase"/>
    <property type="match status" value="1"/>
</dbReference>
<evidence type="ECO:0000313" key="3">
    <source>
        <dbReference type="Proteomes" id="UP001217485"/>
    </source>
</evidence>
<protein>
    <submittedName>
        <fullName evidence="2">Uncharacterized protein</fullName>
    </submittedName>
</protein>
<feature type="region of interest" description="Disordered" evidence="1">
    <location>
        <begin position="93"/>
        <end position="124"/>
    </location>
</feature>
<evidence type="ECO:0000256" key="1">
    <source>
        <dbReference type="SAM" id="MobiDB-lite"/>
    </source>
</evidence>
<reference evidence="2 3" key="1">
    <citation type="submission" date="2023-01" db="EMBL/GenBank/DDBJ databases">
        <title>Minimal conservation of predation-associated metabolite biosynthetic gene clusters underscores biosynthetic potential of Myxococcota including descriptions for ten novel species: Archangium lansinium sp. nov., Myxococcus landrumus sp. nov., Nannocystis bai.</title>
        <authorList>
            <person name="Ahearne A."/>
            <person name="Stevens C."/>
            <person name="Dowd S."/>
        </authorList>
    </citation>
    <scope>NUCLEOTIDE SEQUENCE [LARGE SCALE GENOMIC DNA]</scope>
    <source>
        <strain evidence="2 3">WIWO2</strain>
    </source>
</reference>
<accession>A0ABT5C2Y7</accession>
<keyword evidence="3" id="KW-1185">Reference proteome</keyword>
<dbReference type="RefSeq" id="WP_272097158.1">
    <property type="nucleotide sequence ID" value="NZ_JAQNDK010000002.1"/>
</dbReference>
<proteinExistence type="predicted"/>
<name>A0ABT5C2Y7_9BACT</name>
<sequence>MRFGDVSGDNPSPESKDRILHATLHIGPGVIIVIDTMPGTPAAKGSDTEVCLHLGDIAERTKVFDALAVGGDVTRPPLETFWGLPHARPAPCVPTRTPPLASWHGARIPTASKDVAGGPRGGDL</sequence>
<evidence type="ECO:0000313" key="2">
    <source>
        <dbReference type="EMBL" id="MDC0680129.1"/>
    </source>
</evidence>
<dbReference type="InterPro" id="IPR029068">
    <property type="entry name" value="Glyas_Bleomycin-R_OHBP_Dase"/>
</dbReference>